<dbReference type="Proteomes" id="UP000000724">
    <property type="component" value="Contig Pc00c22"/>
</dbReference>
<dbReference type="AlphaFoldDB" id="B6HTE5"/>
<sequence length="103" mass="11462">MQGSHRLLRGPRQACGKKKTWVSTGLNQERCPSTLPTKLDTSWTTKSDSAYKRCDFQADPLCHSRQPIRDTRFGLTDQSVYAKTSAIAADWADPVAPVDVPQI</sequence>
<accession>B6HTE5</accession>
<reference evidence="1 2" key="1">
    <citation type="journal article" date="2008" name="Nat. Biotechnol.">
        <title>Genome sequencing and analysis of the filamentous fungus Penicillium chrysogenum.</title>
        <authorList>
            <person name="van den Berg M.A."/>
            <person name="Albang R."/>
            <person name="Albermann K."/>
            <person name="Badger J.H."/>
            <person name="Daran J.-M."/>
            <person name="Driessen A.J.M."/>
            <person name="Garcia-Estrada C."/>
            <person name="Fedorova N.D."/>
            <person name="Harris D.M."/>
            <person name="Heijne W.H.M."/>
            <person name="Joardar V.S."/>
            <person name="Kiel J.A.K.W."/>
            <person name="Kovalchuk A."/>
            <person name="Martin J.F."/>
            <person name="Nierman W.C."/>
            <person name="Nijland J.G."/>
            <person name="Pronk J.T."/>
            <person name="Roubos J.A."/>
            <person name="van der Klei I.J."/>
            <person name="van Peij N.N.M.E."/>
            <person name="Veenhuis M."/>
            <person name="von Doehren H."/>
            <person name="Wagner C."/>
            <person name="Wortman J.R."/>
            <person name="Bovenberg R.A.L."/>
        </authorList>
    </citation>
    <scope>NUCLEOTIDE SEQUENCE [LARGE SCALE GENOMIC DNA]</scope>
    <source>
        <strain evidence="2">ATCC 28089 / DSM 1075 / NRRL 1951 / Wisconsin 54-1255</strain>
    </source>
</reference>
<organism evidence="1 2">
    <name type="scientific">Penicillium rubens (strain ATCC 28089 / DSM 1075 / NRRL 1951 / Wisconsin 54-1255)</name>
    <name type="common">Penicillium chrysogenum</name>
    <dbReference type="NCBI Taxonomy" id="500485"/>
    <lineage>
        <taxon>Eukaryota</taxon>
        <taxon>Fungi</taxon>
        <taxon>Dikarya</taxon>
        <taxon>Ascomycota</taxon>
        <taxon>Pezizomycotina</taxon>
        <taxon>Eurotiomycetes</taxon>
        <taxon>Eurotiomycetidae</taxon>
        <taxon>Eurotiales</taxon>
        <taxon>Aspergillaceae</taxon>
        <taxon>Penicillium</taxon>
        <taxon>Penicillium chrysogenum species complex</taxon>
    </lineage>
</organism>
<protein>
    <submittedName>
        <fullName evidence="1">Uncharacterized protein</fullName>
    </submittedName>
</protein>
<dbReference type="VEuPathDB" id="FungiDB:PCH_Pc22g26200"/>
<evidence type="ECO:0000313" key="1">
    <source>
        <dbReference type="EMBL" id="CAP99908.1"/>
    </source>
</evidence>
<evidence type="ECO:0000313" key="2">
    <source>
        <dbReference type="Proteomes" id="UP000000724"/>
    </source>
</evidence>
<name>B6HTE5_PENRW</name>
<dbReference type="HOGENOM" id="CLU_2264619_0_0_1"/>
<keyword evidence="2" id="KW-1185">Reference proteome</keyword>
<gene>
    <name evidence="1" type="ORF">Pc22g26200</name>
    <name evidence="1" type="ORF">PCH_Pc22g26200</name>
</gene>
<dbReference type="EMBL" id="AM920437">
    <property type="protein sequence ID" value="CAP99908.1"/>
    <property type="molecule type" value="Genomic_DNA"/>
</dbReference>
<proteinExistence type="predicted"/>